<feature type="domain" description="F-box/LRR-repeat protein 15/At3g58940/PEG3-like LRR" evidence="1">
    <location>
        <begin position="177"/>
        <end position="310"/>
    </location>
</feature>
<organism evidence="2">
    <name type="scientific">Aegilops tauschii</name>
    <name type="common">Tausch's goatgrass</name>
    <name type="synonym">Aegilops squarrosa</name>
    <dbReference type="NCBI Taxonomy" id="37682"/>
    <lineage>
        <taxon>Eukaryota</taxon>
        <taxon>Viridiplantae</taxon>
        <taxon>Streptophyta</taxon>
        <taxon>Embryophyta</taxon>
        <taxon>Tracheophyta</taxon>
        <taxon>Spermatophyta</taxon>
        <taxon>Magnoliopsida</taxon>
        <taxon>Liliopsida</taxon>
        <taxon>Poales</taxon>
        <taxon>Poaceae</taxon>
        <taxon>BOP clade</taxon>
        <taxon>Pooideae</taxon>
        <taxon>Triticodae</taxon>
        <taxon>Triticeae</taxon>
        <taxon>Triticinae</taxon>
        <taxon>Aegilops</taxon>
    </lineage>
</organism>
<protein>
    <recommendedName>
        <fullName evidence="1">F-box/LRR-repeat protein 15/At3g58940/PEG3-like LRR domain-containing protein</fullName>
    </recommendedName>
</protein>
<accession>M8B0L4</accession>
<proteinExistence type="predicted"/>
<dbReference type="InterPro" id="IPR055411">
    <property type="entry name" value="LRR_FXL15/At3g58940/PEG3-like"/>
</dbReference>
<evidence type="ECO:0000313" key="2">
    <source>
        <dbReference type="EnsemblPlants" id="EMT10267"/>
    </source>
</evidence>
<name>M8B0L4_AEGTA</name>
<dbReference type="Pfam" id="PF24758">
    <property type="entry name" value="LRR_At5g56370"/>
    <property type="match status" value="1"/>
</dbReference>
<dbReference type="InterPro" id="IPR055312">
    <property type="entry name" value="FBL15-like"/>
</dbReference>
<evidence type="ECO:0000259" key="1">
    <source>
        <dbReference type="Pfam" id="PF24758"/>
    </source>
</evidence>
<dbReference type="PANTHER" id="PTHR34709:SF54">
    <property type="entry name" value="GENOME ASSEMBLY, CHROMOSOME: II"/>
    <property type="match status" value="1"/>
</dbReference>
<dbReference type="AlphaFoldDB" id="M8B0L4"/>
<sequence>MVKEADLCVVFNRLNLSIAGHHLPPGAGQIHARCCKVPVMWARALFAAVAKLSSLQHGEVVVAIDACRSSDLATTKWWSGWRRHGRGGGGPYCRRRLTKPTLNIGRAAEYNGSTKPKTRWRGLLLPGRVLRGVAFHKLEAALGRVSPAVSLLEIHVAKWACRLPPEQLRVSRVTSLLRAAARLAPEEFVLALPGESTRNTYDVELPSFHRATSIVLDALFFFKVPAGVEFPVLETLSLSGCMVDLKALLPQCPRLRVLRIKLTKFWTKGMDLMVHSASLQELVVENKWMRNVDIVAPSLKQLTMSMVSYIDKNISVMAPMMEKRWYSLLNEVDSCREAIQKHIVDAFSVLELHLETAGHVFGAFVFHLIGMNCIHSAMQRLRVVLQRSMKEGCLTNCRCDPMNWKTENMSLTALKEMEVDGFEGEDHEFDFLKLVVKSAPNLDRVTVKLSREDSSRPILTWNVVFVLTLIVVIG</sequence>
<dbReference type="PANTHER" id="PTHR34709">
    <property type="entry name" value="OS10G0396666 PROTEIN"/>
    <property type="match status" value="1"/>
</dbReference>
<dbReference type="ExpressionAtlas" id="M8B0L4">
    <property type="expression patterns" value="baseline"/>
</dbReference>
<reference evidence="2" key="1">
    <citation type="submission" date="2015-06" db="UniProtKB">
        <authorList>
            <consortium name="EnsemblPlants"/>
        </authorList>
    </citation>
    <scope>IDENTIFICATION</scope>
</reference>
<dbReference type="EnsemblPlants" id="EMT10267">
    <property type="protein sequence ID" value="EMT10267"/>
    <property type="gene ID" value="F775_15566"/>
</dbReference>
<dbReference type="SUPFAM" id="SSF52047">
    <property type="entry name" value="RNI-like"/>
    <property type="match status" value="1"/>
</dbReference>